<accession>A0AAW9QRP6</accession>
<dbReference type="GO" id="GO:0005840">
    <property type="term" value="C:ribosome"/>
    <property type="evidence" value="ECO:0007669"/>
    <property type="project" value="InterPro"/>
</dbReference>
<keyword evidence="9" id="KW-1185">Reference proteome</keyword>
<evidence type="ECO:0000313" key="9">
    <source>
        <dbReference type="Proteomes" id="UP001328733"/>
    </source>
</evidence>
<dbReference type="InterPro" id="IPR056792">
    <property type="entry name" value="PRC_RimM"/>
</dbReference>
<keyword evidence="4 5" id="KW-0143">Chaperone</keyword>
<sequence length="186" mass="20605">MREDWVEIGTIVAPQGLRGEVRIQSSSDFPERFEKAGKRGLQAPNGGEIREIQLLNGRYIPGKSIYIVRLSGVDDRTSAEALRGYTLFADKNDRPRLAGDEYHVSDLVNLEVYHHLTGEKVGVITDIFSAGNDVLEVRLLDGEERTGEGRSKALIPFVKAIVPVVDLARKRVEIDPPAGLLDLDRS</sequence>
<keyword evidence="3 5" id="KW-0698">rRNA processing</keyword>
<evidence type="ECO:0000256" key="2">
    <source>
        <dbReference type="ARBA" id="ARBA00022517"/>
    </source>
</evidence>
<dbReference type="GO" id="GO:0005737">
    <property type="term" value="C:cytoplasm"/>
    <property type="evidence" value="ECO:0007669"/>
    <property type="project" value="UniProtKB-SubCell"/>
</dbReference>
<dbReference type="InterPro" id="IPR011033">
    <property type="entry name" value="PRC_barrel-like_sf"/>
</dbReference>
<protein>
    <recommendedName>
        <fullName evidence="5">Ribosome maturation factor RimM</fullName>
    </recommendedName>
</protein>
<dbReference type="SUPFAM" id="SSF50447">
    <property type="entry name" value="Translation proteins"/>
    <property type="match status" value="1"/>
</dbReference>
<dbReference type="PANTHER" id="PTHR33692">
    <property type="entry name" value="RIBOSOME MATURATION FACTOR RIMM"/>
    <property type="match status" value="1"/>
</dbReference>
<dbReference type="EMBL" id="JBAFSM010000018">
    <property type="protein sequence ID" value="MEG3437704.1"/>
    <property type="molecule type" value="Genomic_DNA"/>
</dbReference>
<dbReference type="InterPro" id="IPR009000">
    <property type="entry name" value="Transl_B-barrel_sf"/>
</dbReference>
<reference evidence="8 9" key="1">
    <citation type="submission" date="2024-01" db="EMBL/GenBank/DDBJ databases">
        <title>Genomic insights into the taxonomy and metabolism of the cyanobacterium Pannus brasiliensis CCIBt3594.</title>
        <authorList>
            <person name="Machado M."/>
            <person name="Botero N.B."/>
            <person name="Andreote A.P.D."/>
            <person name="Feitosa A.M.T."/>
            <person name="Popin R."/>
            <person name="Sivonen K."/>
            <person name="Fiore M.F."/>
        </authorList>
    </citation>
    <scope>NUCLEOTIDE SEQUENCE [LARGE SCALE GENOMIC DNA]</scope>
    <source>
        <strain evidence="8 9">CCIBt3594</strain>
    </source>
</reference>
<dbReference type="Gene3D" id="2.40.30.60">
    <property type="entry name" value="RimM"/>
    <property type="match status" value="1"/>
</dbReference>
<keyword evidence="1 5" id="KW-0963">Cytoplasm</keyword>
<evidence type="ECO:0000256" key="3">
    <source>
        <dbReference type="ARBA" id="ARBA00022552"/>
    </source>
</evidence>
<dbReference type="GO" id="GO:0043022">
    <property type="term" value="F:ribosome binding"/>
    <property type="evidence" value="ECO:0007669"/>
    <property type="project" value="InterPro"/>
</dbReference>
<evidence type="ECO:0000256" key="4">
    <source>
        <dbReference type="ARBA" id="ARBA00023186"/>
    </source>
</evidence>
<dbReference type="GO" id="GO:0042274">
    <property type="term" value="P:ribosomal small subunit biogenesis"/>
    <property type="evidence" value="ECO:0007669"/>
    <property type="project" value="UniProtKB-UniRule"/>
</dbReference>
<evidence type="ECO:0000256" key="1">
    <source>
        <dbReference type="ARBA" id="ARBA00022490"/>
    </source>
</evidence>
<dbReference type="PANTHER" id="PTHR33692:SF1">
    <property type="entry name" value="RIBOSOME MATURATION FACTOR RIMM"/>
    <property type="match status" value="1"/>
</dbReference>
<dbReference type="HAMAP" id="MF_00014">
    <property type="entry name" value="Ribosome_mat_RimM"/>
    <property type="match status" value="1"/>
</dbReference>
<dbReference type="Pfam" id="PF24986">
    <property type="entry name" value="PRC_RimM"/>
    <property type="match status" value="1"/>
</dbReference>
<evidence type="ECO:0000256" key="5">
    <source>
        <dbReference type="HAMAP-Rule" id="MF_00014"/>
    </source>
</evidence>
<feature type="domain" description="Ribosome maturation factor RimM PRC barrel" evidence="7">
    <location>
        <begin position="105"/>
        <end position="180"/>
    </location>
</feature>
<dbReference type="SUPFAM" id="SSF50346">
    <property type="entry name" value="PRC-barrel domain"/>
    <property type="match status" value="1"/>
</dbReference>
<comment type="domain">
    <text evidence="5">The PRC barrel domain binds ribosomal protein uS19.</text>
</comment>
<name>A0AAW9QRP6_9CHRO</name>
<comment type="caution">
    <text evidence="8">The sequence shown here is derived from an EMBL/GenBank/DDBJ whole genome shotgun (WGS) entry which is preliminary data.</text>
</comment>
<evidence type="ECO:0000259" key="7">
    <source>
        <dbReference type="Pfam" id="PF24986"/>
    </source>
</evidence>
<dbReference type="Proteomes" id="UP001328733">
    <property type="component" value="Unassembled WGS sequence"/>
</dbReference>
<dbReference type="AlphaFoldDB" id="A0AAW9QRP6"/>
<dbReference type="NCBIfam" id="TIGR02273">
    <property type="entry name" value="16S_RimM"/>
    <property type="match status" value="1"/>
</dbReference>
<keyword evidence="2 5" id="KW-0690">Ribosome biogenesis</keyword>
<feature type="domain" description="RimM N-terminal" evidence="6">
    <location>
        <begin position="8"/>
        <end position="92"/>
    </location>
</feature>
<dbReference type="InterPro" id="IPR002676">
    <property type="entry name" value="RimM_N"/>
</dbReference>
<gene>
    <name evidence="5 8" type="primary">rimM</name>
    <name evidence="8" type="ORF">V0288_11295</name>
</gene>
<dbReference type="InterPro" id="IPR011961">
    <property type="entry name" value="RimM"/>
</dbReference>
<comment type="subunit">
    <text evidence="5">Binds ribosomal protein uS19.</text>
</comment>
<proteinExistence type="inferred from homology"/>
<evidence type="ECO:0000259" key="6">
    <source>
        <dbReference type="Pfam" id="PF01782"/>
    </source>
</evidence>
<evidence type="ECO:0000313" key="8">
    <source>
        <dbReference type="EMBL" id="MEG3437704.1"/>
    </source>
</evidence>
<dbReference type="InterPro" id="IPR036976">
    <property type="entry name" value="RimM_N_sf"/>
</dbReference>
<dbReference type="Pfam" id="PF01782">
    <property type="entry name" value="RimM"/>
    <property type="match status" value="1"/>
</dbReference>
<dbReference type="GO" id="GO:0006364">
    <property type="term" value="P:rRNA processing"/>
    <property type="evidence" value="ECO:0007669"/>
    <property type="project" value="UniProtKB-UniRule"/>
</dbReference>
<dbReference type="Gene3D" id="2.30.30.240">
    <property type="entry name" value="PRC-barrel domain"/>
    <property type="match status" value="1"/>
</dbReference>
<dbReference type="RefSeq" id="WP_332865184.1">
    <property type="nucleotide sequence ID" value="NZ_JBAFSM010000018.1"/>
</dbReference>
<comment type="similarity">
    <text evidence="5">Belongs to the RimM family.</text>
</comment>
<organism evidence="8 9">
    <name type="scientific">Pannus brasiliensis CCIBt3594</name>
    <dbReference type="NCBI Taxonomy" id="1427578"/>
    <lineage>
        <taxon>Bacteria</taxon>
        <taxon>Bacillati</taxon>
        <taxon>Cyanobacteriota</taxon>
        <taxon>Cyanophyceae</taxon>
        <taxon>Oscillatoriophycideae</taxon>
        <taxon>Chroococcales</taxon>
        <taxon>Microcystaceae</taxon>
        <taxon>Pannus</taxon>
    </lineage>
</organism>
<comment type="function">
    <text evidence="5">An accessory protein needed during the final step in the assembly of 30S ribosomal subunit, possibly for assembly of the head region. Essential for efficient processing of 16S rRNA. May be needed both before and after RbfA during the maturation of 16S rRNA. It has affinity for free ribosomal 30S subunits but not for 70S ribosomes.</text>
</comment>
<comment type="subcellular location">
    <subcellularLocation>
        <location evidence="5">Cytoplasm</location>
    </subcellularLocation>
</comment>